<keyword evidence="1" id="KW-0812">Transmembrane</keyword>
<evidence type="ECO:0000313" key="2">
    <source>
        <dbReference type="EMBL" id="VBB68782.1"/>
    </source>
</evidence>
<dbReference type="AlphaFoldDB" id="A0A484HAI6"/>
<evidence type="ECO:0000256" key="1">
    <source>
        <dbReference type="SAM" id="Phobius"/>
    </source>
</evidence>
<proteinExistence type="predicted"/>
<reference evidence="2" key="1">
    <citation type="submission" date="2018-10" db="EMBL/GenBank/DDBJ databases">
        <authorList>
            <person name="Gruber-Vodicka H."/>
            <person name="Jaeckle O."/>
        </authorList>
    </citation>
    <scope>NUCLEOTIDE SEQUENCE</scope>
</reference>
<keyword evidence="1" id="KW-0472">Membrane</keyword>
<dbReference type="EMBL" id="LR026963">
    <property type="protein sequence ID" value="VBB68782.1"/>
    <property type="molecule type" value="Genomic_DNA"/>
</dbReference>
<accession>A0A484HAI6</accession>
<protein>
    <submittedName>
        <fullName evidence="2">Uncharacterized protein</fullName>
    </submittedName>
</protein>
<keyword evidence="1" id="KW-1133">Transmembrane helix</keyword>
<feature type="transmembrane region" description="Helical" evidence="1">
    <location>
        <begin position="22"/>
        <end position="40"/>
    </location>
</feature>
<sequence>MLPSLTRDETIRQTRILDIDRVLSLVIVLLSAVAALADSIPRFMRMPIAAGSISSPPYAPLAEWLATYSLR</sequence>
<gene>
    <name evidence="2" type="ORF">RIEGSTA812A_PEG_255</name>
</gene>
<organism evidence="2">
    <name type="scientific">invertebrate metagenome</name>
    <dbReference type="NCBI Taxonomy" id="1711999"/>
    <lineage>
        <taxon>unclassified sequences</taxon>
        <taxon>metagenomes</taxon>
        <taxon>organismal metagenomes</taxon>
    </lineage>
</organism>
<name>A0A484HAI6_9ZZZZ</name>